<evidence type="ECO:0000313" key="2">
    <source>
        <dbReference type="EMBL" id="OLQ09576.1"/>
    </source>
</evidence>
<dbReference type="GO" id="GO:0004197">
    <property type="term" value="F:cysteine-type endopeptidase activity"/>
    <property type="evidence" value="ECO:0007669"/>
    <property type="project" value="InterPro"/>
</dbReference>
<dbReference type="Gene3D" id="3.40.50.1460">
    <property type="match status" value="1"/>
</dbReference>
<feature type="domain" description="Peptidase C14 caspase" evidence="1">
    <location>
        <begin position="14"/>
        <end position="150"/>
    </location>
</feature>
<comment type="caution">
    <text evidence="2">The sequence shown here is derived from an EMBL/GenBank/DDBJ whole genome shotgun (WGS) entry which is preliminary data.</text>
</comment>
<name>A0A1Q9EQ65_SYMMI</name>
<proteinExistence type="predicted"/>
<reference evidence="2 3" key="1">
    <citation type="submission" date="2016-02" db="EMBL/GenBank/DDBJ databases">
        <title>Genome analysis of coral dinoflagellate symbionts highlights evolutionary adaptations to a symbiotic lifestyle.</title>
        <authorList>
            <person name="Aranda M."/>
            <person name="Li Y."/>
            <person name="Liew Y.J."/>
            <person name="Baumgarten S."/>
            <person name="Simakov O."/>
            <person name="Wilson M."/>
            <person name="Piel J."/>
            <person name="Ashoor H."/>
            <person name="Bougouffa S."/>
            <person name="Bajic V.B."/>
            <person name="Ryu T."/>
            <person name="Ravasi T."/>
            <person name="Bayer T."/>
            <person name="Micklem G."/>
            <person name="Kim H."/>
            <person name="Bhak J."/>
            <person name="Lajeunesse T.C."/>
            <person name="Voolstra C.R."/>
        </authorList>
    </citation>
    <scope>NUCLEOTIDE SEQUENCE [LARGE SCALE GENOMIC DNA]</scope>
    <source>
        <strain evidence="2 3">CCMP2467</strain>
    </source>
</reference>
<dbReference type="OMA" id="ACHAGKM"/>
<dbReference type="GO" id="GO:0006508">
    <property type="term" value="P:proteolysis"/>
    <property type="evidence" value="ECO:0007669"/>
    <property type="project" value="InterPro"/>
</dbReference>
<dbReference type="Pfam" id="PF00656">
    <property type="entry name" value="Peptidase_C14"/>
    <property type="match status" value="1"/>
</dbReference>
<evidence type="ECO:0000313" key="3">
    <source>
        <dbReference type="Proteomes" id="UP000186817"/>
    </source>
</evidence>
<gene>
    <name evidence="2" type="ORF">AK812_SmicGene6785</name>
</gene>
<sequence>MGGEVFEGGENPSVLRDVEVHQALMTVPSGVQVTIIVDACHAGKMLDRASDETFPYFSRGHVDYDKLRAHPVLPRFLDWPQWKAQPPSSSGGMLKCQAALWSACLQNQFCVELPIDERSRGVFTYIMLRSLTKAGLHASLGRLFEEVTETQADLRSRWRLHQDFQLHLCRACTEQRPFLRLP</sequence>
<dbReference type="OrthoDB" id="3223806at2759"/>
<dbReference type="AlphaFoldDB" id="A0A1Q9EQ65"/>
<dbReference type="Proteomes" id="UP000186817">
    <property type="component" value="Unassembled WGS sequence"/>
</dbReference>
<protein>
    <recommendedName>
        <fullName evidence="1">Peptidase C14 caspase domain-containing protein</fullName>
    </recommendedName>
</protein>
<dbReference type="EMBL" id="LSRX01000094">
    <property type="protein sequence ID" value="OLQ09576.1"/>
    <property type="molecule type" value="Genomic_DNA"/>
</dbReference>
<keyword evidence="3" id="KW-1185">Reference proteome</keyword>
<organism evidence="2 3">
    <name type="scientific">Symbiodinium microadriaticum</name>
    <name type="common">Dinoflagellate</name>
    <name type="synonym">Zooxanthella microadriatica</name>
    <dbReference type="NCBI Taxonomy" id="2951"/>
    <lineage>
        <taxon>Eukaryota</taxon>
        <taxon>Sar</taxon>
        <taxon>Alveolata</taxon>
        <taxon>Dinophyceae</taxon>
        <taxon>Suessiales</taxon>
        <taxon>Symbiodiniaceae</taxon>
        <taxon>Symbiodinium</taxon>
    </lineage>
</organism>
<evidence type="ECO:0000259" key="1">
    <source>
        <dbReference type="Pfam" id="PF00656"/>
    </source>
</evidence>
<dbReference type="InterPro" id="IPR011600">
    <property type="entry name" value="Pept_C14_caspase"/>
</dbReference>
<accession>A0A1Q9EQ65</accession>